<sequence length="25" mass="3032">MYHKLEQLPSVSYNTSIHCRLFIHD</sequence>
<accession>A0A0A9DRY7</accession>
<proteinExistence type="predicted"/>
<dbReference type="AlphaFoldDB" id="A0A0A9DRY7"/>
<reference evidence="1" key="2">
    <citation type="journal article" date="2015" name="Data Brief">
        <title>Shoot transcriptome of the giant reed, Arundo donax.</title>
        <authorList>
            <person name="Barrero R.A."/>
            <person name="Guerrero F.D."/>
            <person name="Moolhuijzen P."/>
            <person name="Goolsby J.A."/>
            <person name="Tidwell J."/>
            <person name="Bellgard S.E."/>
            <person name="Bellgard M.I."/>
        </authorList>
    </citation>
    <scope>NUCLEOTIDE SEQUENCE</scope>
    <source>
        <tissue evidence="1">Shoot tissue taken approximately 20 cm above the soil surface</tissue>
    </source>
</reference>
<protein>
    <submittedName>
        <fullName evidence="1">ASA1</fullName>
    </submittedName>
</protein>
<dbReference type="EMBL" id="GBRH01206551">
    <property type="protein sequence ID" value="JAD91344.1"/>
    <property type="molecule type" value="Transcribed_RNA"/>
</dbReference>
<name>A0A0A9DRY7_ARUDO</name>
<organism evidence="1">
    <name type="scientific">Arundo donax</name>
    <name type="common">Giant reed</name>
    <name type="synonym">Donax arundinaceus</name>
    <dbReference type="NCBI Taxonomy" id="35708"/>
    <lineage>
        <taxon>Eukaryota</taxon>
        <taxon>Viridiplantae</taxon>
        <taxon>Streptophyta</taxon>
        <taxon>Embryophyta</taxon>
        <taxon>Tracheophyta</taxon>
        <taxon>Spermatophyta</taxon>
        <taxon>Magnoliopsida</taxon>
        <taxon>Liliopsida</taxon>
        <taxon>Poales</taxon>
        <taxon>Poaceae</taxon>
        <taxon>PACMAD clade</taxon>
        <taxon>Arundinoideae</taxon>
        <taxon>Arundineae</taxon>
        <taxon>Arundo</taxon>
    </lineage>
</organism>
<reference evidence="1" key="1">
    <citation type="submission" date="2014-09" db="EMBL/GenBank/DDBJ databases">
        <authorList>
            <person name="Magalhaes I.L.F."/>
            <person name="Oliveira U."/>
            <person name="Santos F.R."/>
            <person name="Vidigal T.H.D.A."/>
            <person name="Brescovit A.D."/>
            <person name="Santos A.J."/>
        </authorList>
    </citation>
    <scope>NUCLEOTIDE SEQUENCE</scope>
    <source>
        <tissue evidence="1">Shoot tissue taken approximately 20 cm above the soil surface</tissue>
    </source>
</reference>
<evidence type="ECO:0000313" key="1">
    <source>
        <dbReference type="EMBL" id="JAD91344.1"/>
    </source>
</evidence>